<gene>
    <name evidence="1" type="ORF">MILVUS5_LOCUS26166</name>
</gene>
<evidence type="ECO:0000313" key="1">
    <source>
        <dbReference type="EMBL" id="CAJ2660150.1"/>
    </source>
</evidence>
<comment type="caution">
    <text evidence="1">The sequence shown here is derived from an EMBL/GenBank/DDBJ whole genome shotgun (WGS) entry which is preliminary data.</text>
</comment>
<reference evidence="1" key="1">
    <citation type="submission" date="2023-10" db="EMBL/GenBank/DDBJ databases">
        <authorList>
            <person name="Rodriguez Cubillos JULIANA M."/>
            <person name="De Vega J."/>
        </authorList>
    </citation>
    <scope>NUCLEOTIDE SEQUENCE</scope>
</reference>
<proteinExistence type="predicted"/>
<sequence length="179" mass="20001">MESKSIKCFLNAKTILVTGVTGFLRKIFVEKILRVQPNVKKLYLLLKAKNCESANQRFNDEIIGKDLFTLLKENQGIKFNSFVSEKVTIVPGDISQEDLNLKESILEEEICNQANIIVNLAASTKFDERYDVALNINALGVKNVLDFAKKCVKLEVVVHVSTDKLVAKEAKIEALTVDG</sequence>
<organism evidence="1 2">
    <name type="scientific">Trifolium pratense</name>
    <name type="common">Red clover</name>
    <dbReference type="NCBI Taxonomy" id="57577"/>
    <lineage>
        <taxon>Eukaryota</taxon>
        <taxon>Viridiplantae</taxon>
        <taxon>Streptophyta</taxon>
        <taxon>Embryophyta</taxon>
        <taxon>Tracheophyta</taxon>
        <taxon>Spermatophyta</taxon>
        <taxon>Magnoliopsida</taxon>
        <taxon>eudicotyledons</taxon>
        <taxon>Gunneridae</taxon>
        <taxon>Pentapetalae</taxon>
        <taxon>rosids</taxon>
        <taxon>fabids</taxon>
        <taxon>Fabales</taxon>
        <taxon>Fabaceae</taxon>
        <taxon>Papilionoideae</taxon>
        <taxon>50 kb inversion clade</taxon>
        <taxon>NPAAA clade</taxon>
        <taxon>Hologalegina</taxon>
        <taxon>IRL clade</taxon>
        <taxon>Trifolieae</taxon>
        <taxon>Trifolium</taxon>
    </lineage>
</organism>
<name>A0ACB0KSJ1_TRIPR</name>
<protein>
    <submittedName>
        <fullName evidence="1">Uncharacterized protein</fullName>
    </submittedName>
</protein>
<dbReference type="Proteomes" id="UP001177021">
    <property type="component" value="Unassembled WGS sequence"/>
</dbReference>
<dbReference type="EMBL" id="CASHSV030000311">
    <property type="protein sequence ID" value="CAJ2660150.1"/>
    <property type="molecule type" value="Genomic_DNA"/>
</dbReference>
<accession>A0ACB0KSJ1</accession>
<keyword evidence="2" id="KW-1185">Reference proteome</keyword>
<evidence type="ECO:0000313" key="2">
    <source>
        <dbReference type="Proteomes" id="UP001177021"/>
    </source>
</evidence>